<dbReference type="Proteomes" id="UP000681594">
    <property type="component" value="Unassembled WGS sequence"/>
</dbReference>
<evidence type="ECO:0000256" key="1">
    <source>
        <dbReference type="SAM" id="MobiDB-lite"/>
    </source>
</evidence>
<comment type="caution">
    <text evidence="2">The sequence shown here is derived from an EMBL/GenBank/DDBJ whole genome shotgun (WGS) entry which is preliminary data.</text>
</comment>
<evidence type="ECO:0000313" key="3">
    <source>
        <dbReference type="Proteomes" id="UP000681594"/>
    </source>
</evidence>
<sequence>MLRELTGKPKIGLAEQPFHGGVAGPACRGDMTGSSSVQPDLPATGRLMGATFASLPNPPGLSMRGAARFEVRAVGSGAVPAFCFLTRRCGRSQNRGAGFDFFRPVH</sequence>
<name>A0ABS4AJ12_9PROT</name>
<protein>
    <submittedName>
        <fullName evidence="2">Uncharacterized protein</fullName>
    </submittedName>
</protein>
<reference evidence="2 3" key="1">
    <citation type="submission" date="2021-03" db="EMBL/GenBank/DDBJ databases">
        <authorList>
            <person name="So Y."/>
        </authorList>
    </citation>
    <scope>NUCLEOTIDE SEQUENCE [LARGE SCALE GENOMIC DNA]</scope>
    <source>
        <strain evidence="2 3">SSH11</strain>
    </source>
</reference>
<dbReference type="EMBL" id="JAGIZB010000024">
    <property type="protein sequence ID" value="MBP0447013.1"/>
    <property type="molecule type" value="Genomic_DNA"/>
</dbReference>
<accession>A0ABS4AJ12</accession>
<gene>
    <name evidence="2" type="ORF">J8J14_19750</name>
</gene>
<dbReference type="RefSeq" id="WP_209381281.1">
    <property type="nucleotide sequence ID" value="NZ_JAGIZB010000024.1"/>
</dbReference>
<feature type="region of interest" description="Disordered" evidence="1">
    <location>
        <begin position="24"/>
        <end position="43"/>
    </location>
</feature>
<keyword evidence="3" id="KW-1185">Reference proteome</keyword>
<proteinExistence type="predicted"/>
<evidence type="ECO:0000313" key="2">
    <source>
        <dbReference type="EMBL" id="MBP0447013.1"/>
    </source>
</evidence>
<organism evidence="2 3">
    <name type="scientific">Pararoseomonas baculiformis</name>
    <dbReference type="NCBI Taxonomy" id="2820812"/>
    <lineage>
        <taxon>Bacteria</taxon>
        <taxon>Pseudomonadati</taxon>
        <taxon>Pseudomonadota</taxon>
        <taxon>Alphaproteobacteria</taxon>
        <taxon>Acetobacterales</taxon>
        <taxon>Acetobacteraceae</taxon>
        <taxon>Pararoseomonas</taxon>
    </lineage>
</organism>